<evidence type="ECO:0000313" key="6">
    <source>
        <dbReference type="EMBL" id="GAF76629.1"/>
    </source>
</evidence>
<comment type="cofactor">
    <cofactor evidence="1">
        <name>[4Fe-4S] cluster</name>
        <dbReference type="ChEBI" id="CHEBI:49883"/>
    </cofactor>
</comment>
<dbReference type="InterPro" id="IPR058240">
    <property type="entry name" value="rSAM_sf"/>
</dbReference>
<sequence>EVGTYWIMCGVENDAEATLKEFKKGIKTKDAYATMKILKDNDVFSHAMFVIGTRRDTRESIERLKQFSIDLGPDFAIYTALTPFPGTIYYENAKKNGWIEDTNYANYDMAHAVMPTETLTRKDVQHELWKCYQAFYGSYRRNIAGIFSKNKLKRTLYRHMAGQHVLTKLRRLV</sequence>
<comment type="caution">
    <text evidence="6">The sequence shown here is derived from an EMBL/GenBank/DDBJ whole genome shotgun (WGS) entry which is preliminary data.</text>
</comment>
<organism evidence="6">
    <name type="scientific">marine sediment metagenome</name>
    <dbReference type="NCBI Taxonomy" id="412755"/>
    <lineage>
        <taxon>unclassified sequences</taxon>
        <taxon>metagenomes</taxon>
        <taxon>ecological metagenomes</taxon>
    </lineage>
</organism>
<dbReference type="PANTHER" id="PTHR43409:SF7">
    <property type="entry name" value="BLL1977 PROTEIN"/>
    <property type="match status" value="1"/>
</dbReference>
<dbReference type="SUPFAM" id="SSF102114">
    <property type="entry name" value="Radical SAM enzymes"/>
    <property type="match status" value="1"/>
</dbReference>
<name>X0S6J5_9ZZZZ</name>
<keyword evidence="4" id="KW-0408">Iron</keyword>
<accession>X0S6J5</accession>
<keyword evidence="5" id="KW-0411">Iron-sulfur</keyword>
<reference evidence="6" key="1">
    <citation type="journal article" date="2014" name="Front. Microbiol.">
        <title>High frequency of phylogenetically diverse reductive dehalogenase-homologous genes in deep subseafloor sedimentary metagenomes.</title>
        <authorList>
            <person name="Kawai M."/>
            <person name="Futagami T."/>
            <person name="Toyoda A."/>
            <person name="Takaki Y."/>
            <person name="Nishi S."/>
            <person name="Hori S."/>
            <person name="Arai W."/>
            <person name="Tsubouchi T."/>
            <person name="Morono Y."/>
            <person name="Uchiyama I."/>
            <person name="Ito T."/>
            <person name="Fujiyama A."/>
            <person name="Inagaki F."/>
            <person name="Takami H."/>
        </authorList>
    </citation>
    <scope>NUCLEOTIDE SEQUENCE</scope>
    <source>
        <strain evidence="6">Expedition CK06-06</strain>
    </source>
</reference>
<feature type="non-terminal residue" evidence="6">
    <location>
        <position position="1"/>
    </location>
</feature>
<dbReference type="EMBL" id="BARS01004338">
    <property type="protein sequence ID" value="GAF76629.1"/>
    <property type="molecule type" value="Genomic_DNA"/>
</dbReference>
<evidence type="ECO:0008006" key="7">
    <source>
        <dbReference type="Google" id="ProtNLM"/>
    </source>
</evidence>
<gene>
    <name evidence="6" type="ORF">S01H1_08462</name>
</gene>
<evidence type="ECO:0000256" key="5">
    <source>
        <dbReference type="ARBA" id="ARBA00023014"/>
    </source>
</evidence>
<evidence type="ECO:0000256" key="4">
    <source>
        <dbReference type="ARBA" id="ARBA00023004"/>
    </source>
</evidence>
<dbReference type="PANTHER" id="PTHR43409">
    <property type="entry name" value="ANAEROBIC MAGNESIUM-PROTOPORPHYRIN IX MONOMETHYL ESTER CYCLASE-RELATED"/>
    <property type="match status" value="1"/>
</dbReference>
<evidence type="ECO:0000256" key="2">
    <source>
        <dbReference type="ARBA" id="ARBA00022691"/>
    </source>
</evidence>
<dbReference type="AlphaFoldDB" id="X0S6J5"/>
<proteinExistence type="predicted"/>
<dbReference type="InterPro" id="IPR051198">
    <property type="entry name" value="BchE-like"/>
</dbReference>
<evidence type="ECO:0000256" key="3">
    <source>
        <dbReference type="ARBA" id="ARBA00022723"/>
    </source>
</evidence>
<dbReference type="GO" id="GO:0005829">
    <property type="term" value="C:cytosol"/>
    <property type="evidence" value="ECO:0007669"/>
    <property type="project" value="TreeGrafter"/>
</dbReference>
<dbReference type="Gene3D" id="3.30.750.200">
    <property type="match status" value="1"/>
</dbReference>
<evidence type="ECO:0000256" key="1">
    <source>
        <dbReference type="ARBA" id="ARBA00001966"/>
    </source>
</evidence>
<keyword evidence="3" id="KW-0479">Metal-binding</keyword>
<dbReference type="GO" id="GO:0046872">
    <property type="term" value="F:metal ion binding"/>
    <property type="evidence" value="ECO:0007669"/>
    <property type="project" value="UniProtKB-KW"/>
</dbReference>
<protein>
    <recommendedName>
        <fullName evidence="7">Radical SAM protein</fullName>
    </recommendedName>
</protein>
<dbReference type="GO" id="GO:0051536">
    <property type="term" value="F:iron-sulfur cluster binding"/>
    <property type="evidence" value="ECO:0007669"/>
    <property type="project" value="UniProtKB-KW"/>
</dbReference>
<keyword evidence="2" id="KW-0949">S-adenosyl-L-methionine</keyword>